<evidence type="ECO:0000256" key="7">
    <source>
        <dbReference type="ARBA" id="ARBA00023136"/>
    </source>
</evidence>
<evidence type="ECO:0000256" key="9">
    <source>
        <dbReference type="ARBA" id="ARBA00023224"/>
    </source>
</evidence>
<evidence type="ECO:0000256" key="5">
    <source>
        <dbReference type="ARBA" id="ARBA00022725"/>
    </source>
</evidence>
<proteinExistence type="predicted"/>
<gene>
    <name evidence="12" type="ORF">SUZIE_120515</name>
</gene>
<dbReference type="Proteomes" id="UP001166674">
    <property type="component" value="Unassembled WGS sequence"/>
</dbReference>
<keyword evidence="3" id="KW-0716">Sensory transduction</keyword>
<dbReference type="PANTHER" id="PTHR26453">
    <property type="entry name" value="OLFACTORY RECEPTOR"/>
    <property type="match status" value="1"/>
</dbReference>
<sequence>MLVEQAMIQRAISSADCIAQQFLYMTLAGAEFFFLGLMSYDHYLVIYDSLHYPVLMSCRVSLLIMMATWLGGFAEGFLLTPVTMLFPFFSSQEINHFFCEVPTLLKFSCRGTSAKLNQTTICTHYHKERL</sequence>
<evidence type="ECO:0000256" key="3">
    <source>
        <dbReference type="ARBA" id="ARBA00022606"/>
    </source>
</evidence>
<evidence type="ECO:0000256" key="1">
    <source>
        <dbReference type="ARBA" id="ARBA00004651"/>
    </source>
</evidence>
<evidence type="ECO:0000256" key="10">
    <source>
        <dbReference type="SAM" id="Phobius"/>
    </source>
</evidence>
<evidence type="ECO:0000256" key="6">
    <source>
        <dbReference type="ARBA" id="ARBA00022989"/>
    </source>
</evidence>
<keyword evidence="7 10" id="KW-0472">Membrane</keyword>
<comment type="caution">
    <text evidence="12">The sequence shown here is derived from an EMBL/GenBank/DDBJ whole genome shotgun (WGS) entry which is preliminary data.</text>
</comment>
<dbReference type="SUPFAM" id="SSF81321">
    <property type="entry name" value="Family A G protein-coupled receptor-like"/>
    <property type="match status" value="1"/>
</dbReference>
<protein>
    <submittedName>
        <fullName evidence="12">Olfactory receptor 2T27</fullName>
    </submittedName>
</protein>
<accession>A0AA41SRB7</accession>
<dbReference type="EMBL" id="JAATJV010195147">
    <property type="protein sequence ID" value="MBZ3872953.1"/>
    <property type="molecule type" value="Genomic_DNA"/>
</dbReference>
<keyword evidence="8 12" id="KW-0675">Receptor</keyword>
<dbReference type="GO" id="GO:0004984">
    <property type="term" value="F:olfactory receptor activity"/>
    <property type="evidence" value="ECO:0007669"/>
    <property type="project" value="InterPro"/>
</dbReference>
<keyword evidence="4 10" id="KW-0812">Transmembrane</keyword>
<dbReference type="PRINTS" id="PR00245">
    <property type="entry name" value="OLFACTORYR"/>
</dbReference>
<dbReference type="PROSITE" id="PS50262">
    <property type="entry name" value="G_PROTEIN_RECEP_F1_2"/>
    <property type="match status" value="1"/>
</dbReference>
<comment type="subcellular location">
    <subcellularLocation>
        <location evidence="1">Cell membrane</location>
        <topology evidence="1">Multi-pass membrane protein</topology>
    </subcellularLocation>
</comment>
<evidence type="ECO:0000256" key="8">
    <source>
        <dbReference type="ARBA" id="ARBA00023170"/>
    </source>
</evidence>
<name>A0AA41SRB7_SCICA</name>
<evidence type="ECO:0000256" key="4">
    <source>
        <dbReference type="ARBA" id="ARBA00022692"/>
    </source>
</evidence>
<keyword evidence="6 10" id="KW-1133">Transmembrane helix</keyword>
<feature type="transmembrane region" description="Helical" evidence="10">
    <location>
        <begin position="21"/>
        <end position="40"/>
    </location>
</feature>
<dbReference type="GO" id="GO:0005886">
    <property type="term" value="C:plasma membrane"/>
    <property type="evidence" value="ECO:0007669"/>
    <property type="project" value="UniProtKB-SubCell"/>
</dbReference>
<reference evidence="12" key="1">
    <citation type="submission" date="2020-03" db="EMBL/GenBank/DDBJ databases">
        <title>Studies in the Genomics of Life Span.</title>
        <authorList>
            <person name="Glass D."/>
        </authorList>
    </citation>
    <scope>NUCLEOTIDE SEQUENCE</scope>
    <source>
        <strain evidence="12">SUZIE</strain>
        <tissue evidence="12">Muscle</tissue>
    </source>
</reference>
<dbReference type="GO" id="GO:0004930">
    <property type="term" value="F:G protein-coupled receptor activity"/>
    <property type="evidence" value="ECO:0007669"/>
    <property type="project" value="InterPro"/>
</dbReference>
<keyword evidence="9" id="KW-0807">Transducer</keyword>
<dbReference type="Gene3D" id="1.20.1070.10">
    <property type="entry name" value="Rhodopsin 7-helix transmembrane proteins"/>
    <property type="match status" value="1"/>
</dbReference>
<keyword evidence="5" id="KW-0552">Olfaction</keyword>
<dbReference type="InterPro" id="IPR000725">
    <property type="entry name" value="Olfact_rcpt"/>
</dbReference>
<dbReference type="AlphaFoldDB" id="A0AA41SRB7"/>
<keyword evidence="13" id="KW-1185">Reference proteome</keyword>
<keyword evidence="2" id="KW-1003">Cell membrane</keyword>
<feature type="transmembrane region" description="Helical" evidence="10">
    <location>
        <begin position="60"/>
        <end position="86"/>
    </location>
</feature>
<evidence type="ECO:0000313" key="13">
    <source>
        <dbReference type="Proteomes" id="UP001166674"/>
    </source>
</evidence>
<organism evidence="12 13">
    <name type="scientific">Sciurus carolinensis</name>
    <name type="common">Eastern gray squirrel</name>
    <dbReference type="NCBI Taxonomy" id="30640"/>
    <lineage>
        <taxon>Eukaryota</taxon>
        <taxon>Metazoa</taxon>
        <taxon>Chordata</taxon>
        <taxon>Craniata</taxon>
        <taxon>Vertebrata</taxon>
        <taxon>Euteleostomi</taxon>
        <taxon>Mammalia</taxon>
        <taxon>Eutheria</taxon>
        <taxon>Euarchontoglires</taxon>
        <taxon>Glires</taxon>
        <taxon>Rodentia</taxon>
        <taxon>Sciuromorpha</taxon>
        <taxon>Sciuridae</taxon>
        <taxon>Sciurinae</taxon>
        <taxon>Sciurini</taxon>
        <taxon>Sciurus</taxon>
    </lineage>
</organism>
<feature type="domain" description="G-protein coupled receptors family 1 profile" evidence="11">
    <location>
        <begin position="1"/>
        <end position="130"/>
    </location>
</feature>
<evidence type="ECO:0000259" key="11">
    <source>
        <dbReference type="PROSITE" id="PS50262"/>
    </source>
</evidence>
<evidence type="ECO:0000256" key="2">
    <source>
        <dbReference type="ARBA" id="ARBA00022475"/>
    </source>
</evidence>
<dbReference type="Pfam" id="PF00001">
    <property type="entry name" value="7tm_1"/>
    <property type="match status" value="1"/>
</dbReference>
<dbReference type="InterPro" id="IPR000276">
    <property type="entry name" value="GPCR_Rhodpsn"/>
</dbReference>
<evidence type="ECO:0000313" key="12">
    <source>
        <dbReference type="EMBL" id="MBZ3872953.1"/>
    </source>
</evidence>
<dbReference type="InterPro" id="IPR017452">
    <property type="entry name" value="GPCR_Rhodpsn_7TM"/>
</dbReference>